<keyword evidence="4" id="KW-1185">Reference proteome</keyword>
<proteinExistence type="predicted"/>
<reference evidence="3 4" key="1">
    <citation type="journal article" date="2010" name="Nature">
        <title>Comparative genomics reveals mobile pathogenicity chromosomes in Fusarium.</title>
        <authorList>
            <person name="Ma L.J."/>
            <person name="van der Does H.C."/>
            <person name="Borkovich K.A."/>
            <person name="Coleman J.J."/>
            <person name="Daboussi M.J."/>
            <person name="Di Pietro A."/>
            <person name="Dufresne M."/>
            <person name="Freitag M."/>
            <person name="Grabherr M."/>
            <person name="Henrissat B."/>
            <person name="Houterman P.M."/>
            <person name="Kang S."/>
            <person name="Shim W.B."/>
            <person name="Woloshuk C."/>
            <person name="Xie X."/>
            <person name="Xu J.R."/>
            <person name="Antoniw J."/>
            <person name="Baker S.E."/>
            <person name="Bluhm B.H."/>
            <person name="Breakspear A."/>
            <person name="Brown D.W."/>
            <person name="Butchko R.A."/>
            <person name="Chapman S."/>
            <person name="Coulson R."/>
            <person name="Coutinho P.M."/>
            <person name="Danchin E.G."/>
            <person name="Diener A."/>
            <person name="Gale L.R."/>
            <person name="Gardiner D.M."/>
            <person name="Goff S."/>
            <person name="Hammond-Kosack K.E."/>
            <person name="Hilburn K."/>
            <person name="Hua-Van A."/>
            <person name="Jonkers W."/>
            <person name="Kazan K."/>
            <person name="Kodira C.D."/>
            <person name="Koehrsen M."/>
            <person name="Kumar L."/>
            <person name="Lee Y.H."/>
            <person name="Li L."/>
            <person name="Manners J.M."/>
            <person name="Miranda-Saavedra D."/>
            <person name="Mukherjee M."/>
            <person name="Park G."/>
            <person name="Park J."/>
            <person name="Park S.Y."/>
            <person name="Proctor R.H."/>
            <person name="Regev A."/>
            <person name="Ruiz-Roldan M.C."/>
            <person name="Sain D."/>
            <person name="Sakthikumar S."/>
            <person name="Sykes S."/>
            <person name="Schwartz D.C."/>
            <person name="Turgeon B.G."/>
            <person name="Wapinski I."/>
            <person name="Yoder O."/>
            <person name="Young S."/>
            <person name="Zeng Q."/>
            <person name="Zhou S."/>
            <person name="Galagan J."/>
            <person name="Cuomo C.A."/>
            <person name="Kistler H.C."/>
            <person name="Rep M."/>
        </authorList>
    </citation>
    <scope>NUCLEOTIDE SEQUENCE [LARGE SCALE GENOMIC DNA]</scope>
    <source>
        <strain evidence="4">M3125 / FGSC 7600</strain>
    </source>
</reference>
<dbReference type="OrthoDB" id="4806132at2759"/>
<dbReference type="EMBL" id="CM000578">
    <property type="protein sequence ID" value="EWG36123.1"/>
    <property type="molecule type" value="Genomic_DNA"/>
</dbReference>
<dbReference type="KEGG" id="fvr:FVEG_00273"/>
<accession>W7L965</accession>
<evidence type="ECO:0000313" key="4">
    <source>
        <dbReference type="Proteomes" id="UP000009096"/>
    </source>
</evidence>
<organism evidence="3 4">
    <name type="scientific">Gibberella moniliformis (strain M3125 / FGSC 7600)</name>
    <name type="common">Maize ear and stalk rot fungus</name>
    <name type="synonym">Fusarium verticillioides</name>
    <dbReference type="NCBI Taxonomy" id="334819"/>
    <lineage>
        <taxon>Eukaryota</taxon>
        <taxon>Fungi</taxon>
        <taxon>Dikarya</taxon>
        <taxon>Ascomycota</taxon>
        <taxon>Pezizomycotina</taxon>
        <taxon>Sordariomycetes</taxon>
        <taxon>Hypocreomycetidae</taxon>
        <taxon>Hypocreales</taxon>
        <taxon>Nectriaceae</taxon>
        <taxon>Fusarium</taxon>
        <taxon>Fusarium fujikuroi species complex</taxon>
    </lineage>
</organism>
<protein>
    <recommendedName>
        <fullName evidence="2">Ecp2 effector protein-like domain-containing protein</fullName>
    </recommendedName>
</protein>
<name>W7L965_GIBM7</name>
<dbReference type="VEuPathDB" id="FungiDB:FVEG_00273"/>
<feature type="signal peptide" evidence="1">
    <location>
        <begin position="1"/>
        <end position="18"/>
    </location>
</feature>
<feature type="domain" description="Ecp2 effector protein-like" evidence="2">
    <location>
        <begin position="128"/>
        <end position="231"/>
    </location>
</feature>
<dbReference type="GeneID" id="30058656"/>
<dbReference type="Pfam" id="PF14856">
    <property type="entry name" value="Hce2"/>
    <property type="match status" value="1"/>
</dbReference>
<dbReference type="InterPro" id="IPR029226">
    <property type="entry name" value="Ecp2-like"/>
</dbReference>
<feature type="chain" id="PRO_5004898039" description="Ecp2 effector protein-like domain-containing protein" evidence="1">
    <location>
        <begin position="19"/>
        <end position="299"/>
    </location>
</feature>
<dbReference type="RefSeq" id="XP_018742314.1">
    <property type="nucleotide sequence ID" value="XM_018886707.1"/>
</dbReference>
<evidence type="ECO:0000256" key="1">
    <source>
        <dbReference type="SAM" id="SignalP"/>
    </source>
</evidence>
<evidence type="ECO:0000259" key="2">
    <source>
        <dbReference type="Pfam" id="PF14856"/>
    </source>
</evidence>
<dbReference type="Proteomes" id="UP000009096">
    <property type="component" value="Chromosome 1"/>
</dbReference>
<keyword evidence="1" id="KW-0732">Signal</keyword>
<evidence type="ECO:0000313" key="3">
    <source>
        <dbReference type="EMBL" id="EWG36123.1"/>
    </source>
</evidence>
<dbReference type="EMBL" id="DS022242">
    <property type="protein sequence ID" value="EWG36123.1"/>
    <property type="molecule type" value="Genomic_DNA"/>
</dbReference>
<sequence>MRFNCLLPALMASTLAFALPDTDESFLDHLDDGTVHVFKRDVTISSRDIELAKRDGVDPNQMYRHSMIKRDDGDHVTIWVDNSYDESEPSEPDIDDSDVWLAKRQKHRVINNSWKTVGGSKWCRLSRATYVGNTGPGAPTTGGPNAVINWSKSCKGNWRVDNRSQRDLVVAGSNGGANMRFKVAGKRDIALNVDGRIGCKDVGILTETSRDRFQKQFSGKWRVRARGDVNCEVGSSACGSKGVCFPTTGSQDIYWWLDNYGGTVQIVGYLLSRNPTWPLTGLIQRRSCGQYMVSNDYYN</sequence>
<dbReference type="AlphaFoldDB" id="W7L965"/>
<gene>
    <name evidence="3" type="ORF">FVEG_00273</name>
</gene>